<accession>A0A937JPI0</accession>
<evidence type="ECO:0000313" key="3">
    <source>
        <dbReference type="EMBL" id="MBL1083487.1"/>
    </source>
</evidence>
<evidence type="ECO:0000313" key="4">
    <source>
        <dbReference type="Proteomes" id="UP000661858"/>
    </source>
</evidence>
<comment type="caution">
    <text evidence="3">The sequence shown here is derived from an EMBL/GenBank/DDBJ whole genome shotgun (WGS) entry which is preliminary data.</text>
</comment>
<feature type="region of interest" description="Disordered" evidence="1">
    <location>
        <begin position="99"/>
        <end position="128"/>
    </location>
</feature>
<proteinExistence type="predicted"/>
<organism evidence="3 4">
    <name type="scientific">Streptomyces actinomycinicus</name>
    <dbReference type="NCBI Taxonomy" id="1695166"/>
    <lineage>
        <taxon>Bacteria</taxon>
        <taxon>Bacillati</taxon>
        <taxon>Actinomycetota</taxon>
        <taxon>Actinomycetes</taxon>
        <taxon>Kitasatosporales</taxon>
        <taxon>Streptomycetaceae</taxon>
        <taxon>Streptomyces</taxon>
    </lineage>
</organism>
<gene>
    <name evidence="3" type="ORF">JK359_16155</name>
</gene>
<protein>
    <submittedName>
        <fullName evidence="3">Uncharacterized protein</fullName>
    </submittedName>
</protein>
<feature type="transmembrane region" description="Helical" evidence="2">
    <location>
        <begin position="40"/>
        <end position="61"/>
    </location>
</feature>
<dbReference type="Proteomes" id="UP000661858">
    <property type="component" value="Unassembled WGS sequence"/>
</dbReference>
<sequence length="128" mass="13254">MHGDDEYDLGHTVAGWTGMGIASAGFGLCGLAVITTSAPLLLAGVGVMLLALLITWMLHLAGWGKPSGPRPADQWDWRVKDLTARSGHVNCLGCRLAGRRPAASQQTGRATEPATVDAEAGPGVPVAR</sequence>
<feature type="transmembrane region" description="Helical" evidence="2">
    <location>
        <begin position="12"/>
        <end position="34"/>
    </location>
</feature>
<dbReference type="EMBL" id="JAERRK010000007">
    <property type="protein sequence ID" value="MBL1083487.1"/>
    <property type="molecule type" value="Genomic_DNA"/>
</dbReference>
<evidence type="ECO:0000256" key="1">
    <source>
        <dbReference type="SAM" id="MobiDB-lite"/>
    </source>
</evidence>
<dbReference type="AlphaFoldDB" id="A0A937JPI0"/>
<keyword evidence="2" id="KW-0472">Membrane</keyword>
<reference evidence="3" key="1">
    <citation type="submission" date="2021-01" db="EMBL/GenBank/DDBJ databases">
        <title>WGS of actinomycetes isolated from Thailand.</title>
        <authorList>
            <person name="Thawai C."/>
        </authorList>
    </citation>
    <scope>NUCLEOTIDE SEQUENCE</scope>
    <source>
        <strain evidence="3">RCU-197</strain>
    </source>
</reference>
<evidence type="ECO:0000256" key="2">
    <source>
        <dbReference type="SAM" id="Phobius"/>
    </source>
</evidence>
<dbReference type="RefSeq" id="WP_201836628.1">
    <property type="nucleotide sequence ID" value="NZ_JAERRK010000007.1"/>
</dbReference>
<keyword evidence="2" id="KW-0812">Transmembrane</keyword>
<keyword evidence="4" id="KW-1185">Reference proteome</keyword>
<dbReference type="NCBIfam" id="NF041681">
    <property type="entry name" value="HGxxPAAW"/>
    <property type="match status" value="1"/>
</dbReference>
<name>A0A937JPI0_9ACTN</name>
<keyword evidence="2" id="KW-1133">Transmembrane helix</keyword>